<evidence type="ECO:0000313" key="4">
    <source>
        <dbReference type="Proteomes" id="UP000276776"/>
    </source>
</evidence>
<reference evidence="5" key="1">
    <citation type="submission" date="2017-02" db="UniProtKB">
        <authorList>
            <consortium name="WormBaseParasite"/>
        </authorList>
    </citation>
    <scope>IDENTIFICATION</scope>
</reference>
<dbReference type="EMBL" id="UYYF01000024">
    <property type="protein sequence ID" value="VDM95305.1"/>
    <property type="molecule type" value="Genomic_DNA"/>
</dbReference>
<feature type="transmembrane region" description="Helical" evidence="2">
    <location>
        <begin position="12"/>
        <end position="32"/>
    </location>
</feature>
<keyword evidence="2" id="KW-1133">Transmembrane helix</keyword>
<gene>
    <name evidence="3" type="ORF">TCLT_LOCUS364</name>
</gene>
<proteinExistence type="predicted"/>
<dbReference type="Proteomes" id="UP000276776">
    <property type="component" value="Unassembled WGS sequence"/>
</dbReference>
<dbReference type="WBParaSite" id="TCLT_0000036301-mRNA-1">
    <property type="protein sequence ID" value="TCLT_0000036301-mRNA-1"/>
    <property type="gene ID" value="TCLT_0000036301"/>
</dbReference>
<reference evidence="3 4" key="2">
    <citation type="submission" date="2018-11" db="EMBL/GenBank/DDBJ databases">
        <authorList>
            <consortium name="Pathogen Informatics"/>
        </authorList>
    </citation>
    <scope>NUCLEOTIDE SEQUENCE [LARGE SCALE GENOMIC DNA]</scope>
</reference>
<name>A0A0N5CJZ0_THECL</name>
<feature type="region of interest" description="Disordered" evidence="1">
    <location>
        <begin position="64"/>
        <end position="83"/>
    </location>
</feature>
<evidence type="ECO:0000256" key="1">
    <source>
        <dbReference type="SAM" id="MobiDB-lite"/>
    </source>
</evidence>
<evidence type="ECO:0000313" key="5">
    <source>
        <dbReference type="WBParaSite" id="TCLT_0000036301-mRNA-1"/>
    </source>
</evidence>
<keyword evidence="2" id="KW-0812">Transmembrane</keyword>
<dbReference type="AlphaFoldDB" id="A0A0N5CJZ0"/>
<dbReference type="OMA" id="YMCKAIR"/>
<accession>A0A0N5CJZ0</accession>
<sequence length="83" mass="8853">MADLSASDILNFILIGVGIGTMISMLIIVHMCKAIRSHDYADVVLNYYPIGISKDTTLLTATDASDSDISKDKQKVGGFTSGN</sequence>
<keyword evidence="2" id="KW-0472">Membrane</keyword>
<dbReference type="OrthoDB" id="5831157at2759"/>
<evidence type="ECO:0000256" key="2">
    <source>
        <dbReference type="SAM" id="Phobius"/>
    </source>
</evidence>
<protein>
    <submittedName>
        <fullName evidence="5">IMV membrane protein</fullName>
    </submittedName>
</protein>
<evidence type="ECO:0000313" key="3">
    <source>
        <dbReference type="EMBL" id="VDM95305.1"/>
    </source>
</evidence>
<organism evidence="5">
    <name type="scientific">Thelazia callipaeda</name>
    <name type="common">Oriental eyeworm</name>
    <name type="synonym">Parasitic nematode</name>
    <dbReference type="NCBI Taxonomy" id="103827"/>
    <lineage>
        <taxon>Eukaryota</taxon>
        <taxon>Metazoa</taxon>
        <taxon>Ecdysozoa</taxon>
        <taxon>Nematoda</taxon>
        <taxon>Chromadorea</taxon>
        <taxon>Rhabditida</taxon>
        <taxon>Spirurina</taxon>
        <taxon>Spiruromorpha</taxon>
        <taxon>Thelazioidea</taxon>
        <taxon>Thelaziidae</taxon>
        <taxon>Thelazia</taxon>
    </lineage>
</organism>
<keyword evidence="4" id="KW-1185">Reference proteome</keyword>